<dbReference type="STRING" id="1122240.GCA_000620105_01508"/>
<evidence type="ECO:0000313" key="1">
    <source>
        <dbReference type="EMBL" id="AVY95016.1"/>
    </source>
</evidence>
<sequence length="135" mass="14532">MAHCIESGRLVALTKDPLFADDQDCDDVEAYLQQLGFTRVGAAEGVGSVWSTAFAEQQPVTLDGFGPVAFLLDIEIGGLIETILCRDFSEYLQAMKLSQGHFAAAPLLFADIDAAHDHEHDHDDYGCGEGCGCSH</sequence>
<dbReference type="Proteomes" id="UP000244173">
    <property type="component" value="Chromosome"/>
</dbReference>
<reference evidence="1 2" key="1">
    <citation type="submission" date="2018-04" db="EMBL/GenBank/DDBJ databases">
        <title>Denitrifier Microvirgula.</title>
        <authorList>
            <person name="Anderson E."/>
            <person name="Jang J."/>
            <person name="Ishii S."/>
        </authorList>
    </citation>
    <scope>NUCLEOTIDE SEQUENCE [LARGE SCALE GENOMIC DNA]</scope>
    <source>
        <strain evidence="1 2">BE2.4</strain>
    </source>
</reference>
<dbReference type="EMBL" id="CP028519">
    <property type="protein sequence ID" value="AVY95016.1"/>
    <property type="molecule type" value="Genomic_DNA"/>
</dbReference>
<protein>
    <submittedName>
        <fullName evidence="1">Uncharacterized protein</fullName>
    </submittedName>
</protein>
<accession>A0A2S0PCC3</accession>
<evidence type="ECO:0000313" key="2">
    <source>
        <dbReference type="Proteomes" id="UP000244173"/>
    </source>
</evidence>
<dbReference type="KEGG" id="maer:DAI18_13905"/>
<dbReference type="AlphaFoldDB" id="A0A2S0PCC3"/>
<keyword evidence="2" id="KW-1185">Reference proteome</keyword>
<organism evidence="1 2">
    <name type="scientific">Microvirgula aerodenitrificans</name>
    <dbReference type="NCBI Taxonomy" id="57480"/>
    <lineage>
        <taxon>Bacteria</taxon>
        <taxon>Pseudomonadati</taxon>
        <taxon>Pseudomonadota</taxon>
        <taxon>Betaproteobacteria</taxon>
        <taxon>Neisseriales</taxon>
        <taxon>Aquaspirillaceae</taxon>
        <taxon>Microvirgula</taxon>
    </lineage>
</organism>
<dbReference type="RefSeq" id="WP_107889708.1">
    <property type="nucleotide sequence ID" value="NZ_CP028519.1"/>
</dbReference>
<gene>
    <name evidence="1" type="ORF">DAI18_13905</name>
</gene>
<proteinExistence type="predicted"/>
<name>A0A2S0PCC3_9NEIS</name>